<keyword evidence="6" id="KW-0804">Transcription</keyword>
<dbReference type="PANTHER" id="PTHR48111">
    <property type="entry name" value="REGULATOR OF RPOS"/>
    <property type="match status" value="1"/>
</dbReference>
<evidence type="ECO:0000256" key="1">
    <source>
        <dbReference type="ARBA" id="ARBA00004496"/>
    </source>
</evidence>
<evidence type="ECO:0000259" key="10">
    <source>
        <dbReference type="PROSITE" id="PS51755"/>
    </source>
</evidence>
<keyword evidence="2 7" id="KW-0597">Phosphoprotein</keyword>
<dbReference type="RefSeq" id="WP_390355450.1">
    <property type="nucleotide sequence ID" value="NZ_JBHUIZ010000006.1"/>
</dbReference>
<protein>
    <submittedName>
        <fullName evidence="11">Response regulator transcription factor</fullName>
    </submittedName>
</protein>
<keyword evidence="3" id="KW-0902">Two-component regulatory system</keyword>
<dbReference type="Gene3D" id="6.10.250.690">
    <property type="match status" value="1"/>
</dbReference>
<dbReference type="Proteomes" id="UP001281447">
    <property type="component" value="Unassembled WGS sequence"/>
</dbReference>
<dbReference type="InterPro" id="IPR001867">
    <property type="entry name" value="OmpR/PhoB-type_DNA-bd"/>
</dbReference>
<dbReference type="Gene3D" id="1.10.10.10">
    <property type="entry name" value="Winged helix-like DNA-binding domain superfamily/Winged helix DNA-binding domain"/>
    <property type="match status" value="1"/>
</dbReference>
<keyword evidence="12" id="KW-1185">Reference proteome</keyword>
<feature type="modified residue" description="4-aspartylphosphate" evidence="7">
    <location>
        <position position="50"/>
    </location>
</feature>
<accession>A0ABU5C420</accession>
<dbReference type="InterPro" id="IPR001789">
    <property type="entry name" value="Sig_transdc_resp-reg_receiver"/>
</dbReference>
<dbReference type="CDD" id="cd00383">
    <property type="entry name" value="trans_reg_C"/>
    <property type="match status" value="1"/>
</dbReference>
<feature type="domain" description="OmpR/PhoB-type" evidence="10">
    <location>
        <begin position="124"/>
        <end position="222"/>
    </location>
</feature>
<gene>
    <name evidence="11" type="ORF">RWE15_05745</name>
</gene>
<dbReference type="PANTHER" id="PTHR48111:SF22">
    <property type="entry name" value="REGULATOR OF RPOS"/>
    <property type="match status" value="1"/>
</dbReference>
<name>A0ABU5C420_9BACI</name>
<reference evidence="11 12" key="1">
    <citation type="submission" date="2023-10" db="EMBL/GenBank/DDBJ databases">
        <title>Virgibacillus halophilus 5B73C genome.</title>
        <authorList>
            <person name="Miliotis G."/>
            <person name="Sengupta P."/>
            <person name="Hameed A."/>
            <person name="Chuvochina M."/>
            <person name="Mcdonagh F."/>
            <person name="Simpson A.C."/>
            <person name="Singh N.K."/>
            <person name="Rekha P.D."/>
            <person name="Raman K."/>
            <person name="Hugenholtz P."/>
            <person name="Venkateswaran K."/>
        </authorList>
    </citation>
    <scope>NUCLEOTIDE SEQUENCE [LARGE SCALE GENOMIC DNA]</scope>
    <source>
        <strain evidence="11 12">5B73C</strain>
    </source>
</reference>
<evidence type="ECO:0000313" key="11">
    <source>
        <dbReference type="EMBL" id="MDY0394071.1"/>
    </source>
</evidence>
<dbReference type="PROSITE" id="PS50110">
    <property type="entry name" value="RESPONSE_REGULATORY"/>
    <property type="match status" value="1"/>
</dbReference>
<evidence type="ECO:0000259" key="9">
    <source>
        <dbReference type="PROSITE" id="PS50110"/>
    </source>
</evidence>
<organism evidence="11 12">
    <name type="scientific">Tigheibacillus halophilus</name>
    <dbReference type="NCBI Taxonomy" id="361280"/>
    <lineage>
        <taxon>Bacteria</taxon>
        <taxon>Bacillati</taxon>
        <taxon>Bacillota</taxon>
        <taxon>Bacilli</taxon>
        <taxon>Bacillales</taxon>
        <taxon>Bacillaceae</taxon>
        <taxon>Tigheibacillus</taxon>
    </lineage>
</organism>
<proteinExistence type="predicted"/>
<sequence>MRILIVEDHTDLLEAMQKMLQDEFTIETATNGEEGLYLAMQNIYDVILLDVMLPDLDGFSILKKLRAANMMVPILFVTAKDALDDRVKGLEMGGDDYLVKPFQGPELIARIRALLRRSGNLTIDHTLCYRGITLSGKEQPIFVDGNEVKLTITQYELLEYLIHNSGKIVTKEQIYDRVWGYDSETTVAIVEVYIHHLRKKLEPFSYHKDIQNVRGIGYILKEPKEN</sequence>
<dbReference type="Pfam" id="PF00072">
    <property type="entry name" value="Response_reg"/>
    <property type="match status" value="1"/>
</dbReference>
<evidence type="ECO:0000256" key="2">
    <source>
        <dbReference type="ARBA" id="ARBA00022553"/>
    </source>
</evidence>
<comment type="caution">
    <text evidence="11">The sequence shown here is derived from an EMBL/GenBank/DDBJ whole genome shotgun (WGS) entry which is preliminary data.</text>
</comment>
<dbReference type="SUPFAM" id="SSF52172">
    <property type="entry name" value="CheY-like"/>
    <property type="match status" value="1"/>
</dbReference>
<evidence type="ECO:0000256" key="8">
    <source>
        <dbReference type="PROSITE-ProRule" id="PRU01091"/>
    </source>
</evidence>
<comment type="subcellular location">
    <subcellularLocation>
        <location evidence="1">Cytoplasm</location>
    </subcellularLocation>
</comment>
<feature type="domain" description="Response regulatory" evidence="9">
    <location>
        <begin position="2"/>
        <end position="115"/>
    </location>
</feature>
<keyword evidence="4" id="KW-0805">Transcription regulation</keyword>
<dbReference type="Pfam" id="PF00486">
    <property type="entry name" value="Trans_reg_C"/>
    <property type="match status" value="1"/>
</dbReference>
<dbReference type="InterPro" id="IPR036388">
    <property type="entry name" value="WH-like_DNA-bd_sf"/>
</dbReference>
<dbReference type="SMART" id="SM00448">
    <property type="entry name" value="REC"/>
    <property type="match status" value="1"/>
</dbReference>
<evidence type="ECO:0000256" key="4">
    <source>
        <dbReference type="ARBA" id="ARBA00023015"/>
    </source>
</evidence>
<dbReference type="PROSITE" id="PS51755">
    <property type="entry name" value="OMPR_PHOB"/>
    <property type="match status" value="1"/>
</dbReference>
<dbReference type="InterPro" id="IPR016032">
    <property type="entry name" value="Sig_transdc_resp-reg_C-effctor"/>
</dbReference>
<dbReference type="Gene3D" id="3.40.50.2300">
    <property type="match status" value="1"/>
</dbReference>
<evidence type="ECO:0000256" key="5">
    <source>
        <dbReference type="ARBA" id="ARBA00023125"/>
    </source>
</evidence>
<evidence type="ECO:0000256" key="6">
    <source>
        <dbReference type="ARBA" id="ARBA00023163"/>
    </source>
</evidence>
<dbReference type="InterPro" id="IPR011006">
    <property type="entry name" value="CheY-like_superfamily"/>
</dbReference>
<evidence type="ECO:0000313" key="12">
    <source>
        <dbReference type="Proteomes" id="UP001281447"/>
    </source>
</evidence>
<dbReference type="SMART" id="SM00862">
    <property type="entry name" value="Trans_reg_C"/>
    <property type="match status" value="1"/>
</dbReference>
<feature type="DNA-binding region" description="OmpR/PhoB-type" evidence="8">
    <location>
        <begin position="124"/>
        <end position="222"/>
    </location>
</feature>
<dbReference type="EMBL" id="JAWDIP010000003">
    <property type="protein sequence ID" value="MDY0394071.1"/>
    <property type="molecule type" value="Genomic_DNA"/>
</dbReference>
<dbReference type="InterPro" id="IPR039420">
    <property type="entry name" value="WalR-like"/>
</dbReference>
<keyword evidence="5 8" id="KW-0238">DNA-binding</keyword>
<dbReference type="SUPFAM" id="SSF46894">
    <property type="entry name" value="C-terminal effector domain of the bipartite response regulators"/>
    <property type="match status" value="1"/>
</dbReference>
<evidence type="ECO:0000256" key="7">
    <source>
        <dbReference type="PROSITE-ProRule" id="PRU00169"/>
    </source>
</evidence>
<evidence type="ECO:0000256" key="3">
    <source>
        <dbReference type="ARBA" id="ARBA00023012"/>
    </source>
</evidence>